<keyword evidence="6 7" id="KW-0539">Nucleus</keyword>
<name>A0A428T9N4_9HYPO</name>
<dbReference type="InterPro" id="IPR050755">
    <property type="entry name" value="TRAFAC_YlqF/YawG_RiboMat"/>
</dbReference>
<dbReference type="AlphaFoldDB" id="A0A428T9N4"/>
<feature type="compositionally biased region" description="Low complexity" evidence="8">
    <location>
        <begin position="541"/>
        <end position="552"/>
    </location>
</feature>
<feature type="compositionally biased region" description="Acidic residues" evidence="8">
    <location>
        <begin position="568"/>
        <end position="578"/>
    </location>
</feature>
<evidence type="ECO:0000256" key="1">
    <source>
        <dbReference type="ARBA" id="ARBA00003892"/>
    </source>
</evidence>
<gene>
    <name evidence="10" type="ORF">CEP52_010139</name>
</gene>
<dbReference type="Pfam" id="PF01926">
    <property type="entry name" value="MMR_HSR1"/>
    <property type="match status" value="1"/>
</dbReference>
<dbReference type="Proteomes" id="UP000287144">
    <property type="component" value="Unassembled WGS sequence"/>
</dbReference>
<dbReference type="STRING" id="1325735.A0A428T9N4"/>
<sequence>MGTGKKEATRRERQGKTGDGLGNVRVKGENFYRDAKKVKHLNMYKEGKAQRNAEGKIVKAASFQSRDIPNARIEPNRKWFTNTRVVSQDTLKAFREAMDEKAKDPYQVLLKSNKLPMSLIRDGKDTTNGIKQHKAKMTVETSPFAEVFGPKAQRKRVKLSVSNLDDLAGDTEKSMDTYQERLEQQRLLSGASGDAENVGLDDKPLTMAIEPVFDKGQSKRIWNELYKVIDSSDVVIHVLDARDPVGTRCRSIEKYLKEEAPHKHLIFVLNKCDLVPTSVAAGWVRSLSKEYPTLAFHASITNSFGKGSLIQLLRQFSSLHSDRKQISVGLIGGPNTGKSSIINTLLKKKVCTVAPIPGETKVWQYVSLMKRIYLIDCPGIVPPSSTDSPTDLVLRGVVRVEKVEHPEQYIQPLLNRVKQHHMEKTYELKGWTNSTEFLELLARKAGRLLRGGEPDLDGVAKMILNDFMRGKIPWFTPAPKAEGETEGKVAGREGRLGEMPRKRKQEDSAEDEDASAEAQLQQELDAALEKAGEQGSDDSDSGSGSEFEGFGSDTEDARSRKPSFGATADEESEGESASDDVISVGGSEEDEAEEEEEVEEEKGPCANSQKVKRREKAVDLTNVKGHDWPGVGQSLYLHPRELLAPGLSRHLNDTHVNASTYLSRSTMQSSFPILSRFTGFICFLLGSVS</sequence>
<evidence type="ECO:0000256" key="3">
    <source>
        <dbReference type="ARBA" id="ARBA00022127"/>
    </source>
</evidence>
<protein>
    <recommendedName>
        <fullName evidence="3 7">Nucleolar GTP-binding protein 2</fullName>
    </recommendedName>
</protein>
<dbReference type="GO" id="GO:0005730">
    <property type="term" value="C:nucleolus"/>
    <property type="evidence" value="ECO:0007669"/>
    <property type="project" value="UniProtKB-SubCell"/>
</dbReference>
<dbReference type="CDD" id="cd01858">
    <property type="entry name" value="NGP_1"/>
    <property type="match status" value="1"/>
</dbReference>
<comment type="caution">
    <text evidence="10">The sequence shown here is derived from an EMBL/GenBank/DDBJ whole genome shotgun (WGS) entry which is preliminary data.</text>
</comment>
<comment type="subcellular location">
    <subcellularLocation>
        <location evidence="2 7">Nucleus</location>
        <location evidence="2 7">Nucleolus</location>
    </subcellularLocation>
</comment>
<dbReference type="Gene3D" id="1.10.1580.10">
    <property type="match status" value="1"/>
</dbReference>
<dbReference type="FunFam" id="3.40.50.300:FF:000559">
    <property type="entry name" value="Nuclear/nucleolar GTPase 2"/>
    <property type="match status" value="1"/>
</dbReference>
<dbReference type="PROSITE" id="PS51721">
    <property type="entry name" value="G_CP"/>
    <property type="match status" value="1"/>
</dbReference>
<evidence type="ECO:0000256" key="7">
    <source>
        <dbReference type="RuleBase" id="RU364023"/>
    </source>
</evidence>
<feature type="region of interest" description="Disordered" evidence="8">
    <location>
        <begin position="474"/>
        <end position="615"/>
    </location>
</feature>
<comment type="similarity">
    <text evidence="7">Belongs to the TRAFAC class YlqF/YawG GTPase family. NOG2 subfamily.</text>
</comment>
<dbReference type="InterPro" id="IPR027417">
    <property type="entry name" value="P-loop_NTPase"/>
</dbReference>
<feature type="domain" description="CP-type G" evidence="9">
    <location>
        <begin position="222"/>
        <end position="383"/>
    </location>
</feature>
<keyword evidence="11" id="KW-1185">Reference proteome</keyword>
<dbReference type="PANTHER" id="PTHR11089:SF9">
    <property type="entry name" value="NUCLEOLAR GTP-BINDING PROTEIN 2"/>
    <property type="match status" value="1"/>
</dbReference>
<proteinExistence type="inferred from homology"/>
<comment type="function">
    <text evidence="1 7">GTPase that associates with pre-60S ribosomal subunits in the nucleolus and is required for their nuclear export and maturation.</text>
</comment>
<evidence type="ECO:0000313" key="10">
    <source>
        <dbReference type="EMBL" id="RSL98747.1"/>
    </source>
</evidence>
<dbReference type="InterPro" id="IPR006073">
    <property type="entry name" value="GTP-bd"/>
</dbReference>
<evidence type="ECO:0000259" key="9">
    <source>
        <dbReference type="PROSITE" id="PS51721"/>
    </source>
</evidence>
<dbReference type="PRINTS" id="PR00326">
    <property type="entry name" value="GTP1OBG"/>
</dbReference>
<dbReference type="EMBL" id="NKCK01000112">
    <property type="protein sequence ID" value="RSL98747.1"/>
    <property type="molecule type" value="Genomic_DNA"/>
</dbReference>
<feature type="compositionally biased region" description="Acidic residues" evidence="8">
    <location>
        <begin position="587"/>
        <end position="600"/>
    </location>
</feature>
<dbReference type="GO" id="GO:0005525">
    <property type="term" value="F:GTP binding"/>
    <property type="evidence" value="ECO:0007669"/>
    <property type="project" value="UniProtKB-KW"/>
</dbReference>
<feature type="region of interest" description="Disordered" evidence="8">
    <location>
        <begin position="1"/>
        <end position="24"/>
    </location>
</feature>
<evidence type="ECO:0000256" key="5">
    <source>
        <dbReference type="ARBA" id="ARBA00023134"/>
    </source>
</evidence>
<dbReference type="PANTHER" id="PTHR11089">
    <property type="entry name" value="GTP-BINDING PROTEIN-RELATED"/>
    <property type="match status" value="1"/>
</dbReference>
<evidence type="ECO:0000256" key="4">
    <source>
        <dbReference type="ARBA" id="ARBA00022741"/>
    </source>
</evidence>
<dbReference type="SUPFAM" id="SSF52540">
    <property type="entry name" value="P-loop containing nucleoside triphosphate hydrolases"/>
    <property type="match status" value="1"/>
</dbReference>
<dbReference type="InterPro" id="IPR024929">
    <property type="entry name" value="GNL2_CP_dom"/>
</dbReference>
<dbReference type="InterPro" id="IPR030378">
    <property type="entry name" value="G_CP_dom"/>
</dbReference>
<dbReference type="Gene3D" id="3.40.50.300">
    <property type="entry name" value="P-loop containing nucleotide triphosphate hydrolases"/>
    <property type="match status" value="1"/>
</dbReference>
<evidence type="ECO:0000256" key="6">
    <source>
        <dbReference type="ARBA" id="ARBA00023242"/>
    </source>
</evidence>
<reference evidence="10 11" key="1">
    <citation type="submission" date="2017-06" db="EMBL/GenBank/DDBJ databases">
        <title>Comparative genomic analysis of Ambrosia Fusariam Clade fungi.</title>
        <authorList>
            <person name="Stajich J.E."/>
            <person name="Carrillo J."/>
            <person name="Kijimoto T."/>
            <person name="Eskalen A."/>
            <person name="O'Donnell K."/>
            <person name="Kasson M."/>
        </authorList>
    </citation>
    <scope>NUCLEOTIDE SEQUENCE [LARGE SCALE GENOMIC DNA]</scope>
    <source>
        <strain evidence="10 11">NRRL62579</strain>
    </source>
</reference>
<keyword evidence="5 7" id="KW-0342">GTP-binding</keyword>
<organism evidence="10 11">
    <name type="scientific">Fusarium oligoseptatum</name>
    <dbReference type="NCBI Taxonomy" id="2604345"/>
    <lineage>
        <taxon>Eukaryota</taxon>
        <taxon>Fungi</taxon>
        <taxon>Dikarya</taxon>
        <taxon>Ascomycota</taxon>
        <taxon>Pezizomycotina</taxon>
        <taxon>Sordariomycetes</taxon>
        <taxon>Hypocreomycetidae</taxon>
        <taxon>Hypocreales</taxon>
        <taxon>Nectriaceae</taxon>
        <taxon>Fusarium</taxon>
        <taxon>Fusarium solani species complex</taxon>
    </lineage>
</organism>
<dbReference type="InterPro" id="IPR012971">
    <property type="entry name" value="NOG2_N_dom"/>
</dbReference>
<evidence type="ECO:0000256" key="2">
    <source>
        <dbReference type="ARBA" id="ARBA00004604"/>
    </source>
</evidence>
<evidence type="ECO:0000313" key="11">
    <source>
        <dbReference type="Proteomes" id="UP000287144"/>
    </source>
</evidence>
<accession>A0A428T9N4</accession>
<keyword evidence="4 7" id="KW-0547">Nucleotide-binding</keyword>
<dbReference type="Pfam" id="PF08153">
    <property type="entry name" value="NGP1NT"/>
    <property type="match status" value="1"/>
</dbReference>
<feature type="compositionally biased region" description="Basic and acidic residues" evidence="8">
    <location>
        <begin position="481"/>
        <end position="507"/>
    </location>
</feature>
<feature type="compositionally biased region" description="Basic and acidic residues" evidence="8">
    <location>
        <begin position="1"/>
        <end position="16"/>
    </location>
</feature>
<feature type="compositionally biased region" description="Low complexity" evidence="8">
    <location>
        <begin position="516"/>
        <end position="525"/>
    </location>
</feature>
<evidence type="ECO:0000256" key="8">
    <source>
        <dbReference type="SAM" id="MobiDB-lite"/>
    </source>
</evidence>
<dbReference type="InterPro" id="IPR023179">
    <property type="entry name" value="GTP-bd_ortho_bundle_sf"/>
</dbReference>